<proteinExistence type="predicted"/>
<comment type="caution">
    <text evidence="2">The sequence shown here is derived from an EMBL/GenBank/DDBJ whole genome shotgun (WGS) entry which is preliminary data.</text>
</comment>
<dbReference type="EMBL" id="AZIM01000564">
    <property type="protein sequence ID" value="ETE70369.1"/>
    <property type="molecule type" value="Genomic_DNA"/>
</dbReference>
<reference evidence="2 3" key="1">
    <citation type="journal article" date="2013" name="Proc. Natl. Acad. Sci. U.S.A.">
        <title>The king cobra genome reveals dynamic gene evolution and adaptation in the snake venom system.</title>
        <authorList>
            <person name="Vonk F.J."/>
            <person name="Casewell N.R."/>
            <person name="Henkel C.V."/>
            <person name="Heimberg A.M."/>
            <person name="Jansen H.J."/>
            <person name="McCleary R.J."/>
            <person name="Kerkkamp H.M."/>
            <person name="Vos R.A."/>
            <person name="Guerreiro I."/>
            <person name="Calvete J.J."/>
            <person name="Wuster W."/>
            <person name="Woods A.E."/>
            <person name="Logan J.M."/>
            <person name="Harrison R.A."/>
            <person name="Castoe T.A."/>
            <person name="de Koning A.P."/>
            <person name="Pollock D.D."/>
            <person name="Yandell M."/>
            <person name="Calderon D."/>
            <person name="Renjifo C."/>
            <person name="Currier R.B."/>
            <person name="Salgado D."/>
            <person name="Pla D."/>
            <person name="Sanz L."/>
            <person name="Hyder A.S."/>
            <person name="Ribeiro J.M."/>
            <person name="Arntzen J.W."/>
            <person name="van den Thillart G.E."/>
            <person name="Boetzer M."/>
            <person name="Pirovano W."/>
            <person name="Dirks R.P."/>
            <person name="Spaink H.P."/>
            <person name="Duboule D."/>
            <person name="McGlinn E."/>
            <person name="Kini R.M."/>
            <person name="Richardson M.K."/>
        </authorList>
    </citation>
    <scope>NUCLEOTIDE SEQUENCE</scope>
    <source>
        <tissue evidence="2">Blood</tissue>
    </source>
</reference>
<feature type="region of interest" description="Disordered" evidence="1">
    <location>
        <begin position="303"/>
        <end position="368"/>
    </location>
</feature>
<evidence type="ECO:0000313" key="3">
    <source>
        <dbReference type="Proteomes" id="UP000018936"/>
    </source>
</evidence>
<keyword evidence="3" id="KW-1185">Reference proteome</keyword>
<dbReference type="AlphaFoldDB" id="V8P743"/>
<dbReference type="GO" id="GO:1990904">
    <property type="term" value="C:ribonucleoprotein complex"/>
    <property type="evidence" value="ECO:0007669"/>
    <property type="project" value="UniProtKB-KW"/>
</dbReference>
<organism evidence="2 3">
    <name type="scientific">Ophiophagus hannah</name>
    <name type="common">King cobra</name>
    <name type="synonym">Naja hannah</name>
    <dbReference type="NCBI Taxonomy" id="8665"/>
    <lineage>
        <taxon>Eukaryota</taxon>
        <taxon>Metazoa</taxon>
        <taxon>Chordata</taxon>
        <taxon>Craniata</taxon>
        <taxon>Vertebrata</taxon>
        <taxon>Euteleostomi</taxon>
        <taxon>Lepidosauria</taxon>
        <taxon>Squamata</taxon>
        <taxon>Bifurcata</taxon>
        <taxon>Unidentata</taxon>
        <taxon>Episquamata</taxon>
        <taxon>Toxicofera</taxon>
        <taxon>Serpentes</taxon>
        <taxon>Colubroidea</taxon>
        <taxon>Elapidae</taxon>
        <taxon>Elapinae</taxon>
        <taxon>Ophiophagus</taxon>
    </lineage>
</organism>
<accession>V8P743</accession>
<feature type="non-terminal residue" evidence="2">
    <location>
        <position position="1"/>
    </location>
</feature>
<keyword evidence="2" id="KW-0687">Ribonucleoprotein</keyword>
<name>V8P743_OPHHA</name>
<protein>
    <submittedName>
        <fullName evidence="2">U1 small nuclear ribonucleoprotein 70 kDa</fullName>
    </submittedName>
</protein>
<evidence type="ECO:0000313" key="2">
    <source>
        <dbReference type="EMBL" id="ETE70369.1"/>
    </source>
</evidence>
<gene>
    <name evidence="2" type="ORF">L345_03827</name>
</gene>
<sequence>MWFPLTDLLYEPLPPSIDSSHILNTYLCGTSTSRLLCRERKHHHFIVGSQIDLVQWFPKWAVLPPGGVGCLRGSLRGKGAGRGVLRGSRGALEVGPLQGAIQGWDSTGSLPFLVVWRTGKTGPWLALLLSACSSVPCPISPYCTCMTSRACATITHGHSSTSEKRSKQSRKSVIFIPKSIQTPCVFFGAAGALAMQAHPIDCCTTPLGLDWASPSSAAGSMRWTCGAEAEQSQRSVIFTAKNLQLLCVFFGVAAVQLHRKKHAAAAGVRDKGDVGWWGAQQQQWLSPVLPSLAVSHGRKAVVGDETGGLRAGASERGNGSTPAWAENRERERERKESERGKERKREGRDKNEKKEKRERKRERKEEKG</sequence>
<dbReference type="Proteomes" id="UP000018936">
    <property type="component" value="Unassembled WGS sequence"/>
</dbReference>
<evidence type="ECO:0000256" key="1">
    <source>
        <dbReference type="SAM" id="MobiDB-lite"/>
    </source>
</evidence>
<feature type="compositionally biased region" description="Basic and acidic residues" evidence="1">
    <location>
        <begin position="326"/>
        <end position="355"/>
    </location>
</feature>